<keyword evidence="3" id="KW-1003">Cell membrane</keyword>
<comment type="caution">
    <text evidence="9">The sequence shown here is derived from an EMBL/GenBank/DDBJ whole genome shotgun (WGS) entry which is preliminary data.</text>
</comment>
<feature type="transmembrane region" description="Helical" evidence="7">
    <location>
        <begin position="21"/>
        <end position="39"/>
    </location>
</feature>
<dbReference type="PROSITE" id="PS50928">
    <property type="entry name" value="ABC_TM1"/>
    <property type="match status" value="1"/>
</dbReference>
<evidence type="ECO:0000256" key="6">
    <source>
        <dbReference type="ARBA" id="ARBA00023136"/>
    </source>
</evidence>
<feature type="domain" description="ABC transmembrane type-1" evidence="8">
    <location>
        <begin position="78"/>
        <end position="267"/>
    </location>
</feature>
<dbReference type="InterPro" id="IPR035906">
    <property type="entry name" value="MetI-like_sf"/>
</dbReference>
<dbReference type="RefSeq" id="WP_194703199.1">
    <property type="nucleotide sequence ID" value="NZ_JADKNH010000012.1"/>
</dbReference>
<comment type="similarity">
    <text evidence="7">Belongs to the binding-protein-dependent transport system permease family.</text>
</comment>
<evidence type="ECO:0000256" key="4">
    <source>
        <dbReference type="ARBA" id="ARBA00022692"/>
    </source>
</evidence>
<evidence type="ECO:0000256" key="5">
    <source>
        <dbReference type="ARBA" id="ARBA00022989"/>
    </source>
</evidence>
<sequence>MKNRRFEMLKENFKADFYAKLALWILTAMALLAIFAFLSPHDPNLTNVKMMRNPPSAEHWFGTDEVGRDYLTRSLYGARVSLTVGILAMLTSTVIGTVVGIVSGYFGGIVDSILMRFVDILSSIPWMILVTVISIFIQGGIWAIVIVIGGFSWMRAARIVRAETLSLNQREYVMYAKASGQSHFNIMKKHILPGLLPTVVVTATIFIPDAIIIESTLSFLGLGVKAPMSSWGSMLKNSQSFLSDSPHLALIPGLMILLTVYSFNKLGNLFRVVVDPKSAGGN</sequence>
<keyword evidence="4 7" id="KW-0812">Transmembrane</keyword>
<dbReference type="InterPro" id="IPR025966">
    <property type="entry name" value="OppC_N"/>
</dbReference>
<evidence type="ECO:0000256" key="2">
    <source>
        <dbReference type="ARBA" id="ARBA00022448"/>
    </source>
</evidence>
<dbReference type="Proteomes" id="UP000614200">
    <property type="component" value="Unassembled WGS sequence"/>
</dbReference>
<evidence type="ECO:0000256" key="7">
    <source>
        <dbReference type="RuleBase" id="RU363032"/>
    </source>
</evidence>
<dbReference type="SUPFAM" id="SSF161098">
    <property type="entry name" value="MetI-like"/>
    <property type="match status" value="1"/>
</dbReference>
<dbReference type="PANTHER" id="PTHR43386">
    <property type="entry name" value="OLIGOPEPTIDE TRANSPORT SYSTEM PERMEASE PROTEIN APPC"/>
    <property type="match status" value="1"/>
</dbReference>
<feature type="transmembrane region" description="Helical" evidence="7">
    <location>
        <begin position="126"/>
        <end position="151"/>
    </location>
</feature>
<dbReference type="InterPro" id="IPR000515">
    <property type="entry name" value="MetI-like"/>
</dbReference>
<feature type="transmembrane region" description="Helical" evidence="7">
    <location>
        <begin position="245"/>
        <end position="263"/>
    </location>
</feature>
<evidence type="ECO:0000256" key="1">
    <source>
        <dbReference type="ARBA" id="ARBA00004651"/>
    </source>
</evidence>
<gene>
    <name evidence="9" type="ORF">ISU02_17790</name>
</gene>
<keyword evidence="2 7" id="KW-0813">Transport</keyword>
<comment type="subcellular location">
    <subcellularLocation>
        <location evidence="1 7">Cell membrane</location>
        <topology evidence="1 7">Multi-pass membrane protein</topology>
    </subcellularLocation>
</comment>
<dbReference type="PANTHER" id="PTHR43386:SF1">
    <property type="entry name" value="D,D-DIPEPTIDE TRANSPORT SYSTEM PERMEASE PROTEIN DDPC-RELATED"/>
    <property type="match status" value="1"/>
</dbReference>
<keyword evidence="5 7" id="KW-1133">Transmembrane helix</keyword>
<organism evidence="9 10">
    <name type="scientific">Fusibacter ferrireducens</name>
    <dbReference type="NCBI Taxonomy" id="2785058"/>
    <lineage>
        <taxon>Bacteria</taxon>
        <taxon>Bacillati</taxon>
        <taxon>Bacillota</taxon>
        <taxon>Clostridia</taxon>
        <taxon>Eubacteriales</taxon>
        <taxon>Eubacteriales Family XII. Incertae Sedis</taxon>
        <taxon>Fusibacter</taxon>
    </lineage>
</organism>
<dbReference type="Pfam" id="PF00528">
    <property type="entry name" value="BPD_transp_1"/>
    <property type="match status" value="1"/>
</dbReference>
<reference evidence="9 10" key="1">
    <citation type="submission" date="2020-11" db="EMBL/GenBank/DDBJ databases">
        <title>Fusibacter basophilias sp. nov.</title>
        <authorList>
            <person name="Qiu D."/>
        </authorList>
    </citation>
    <scope>NUCLEOTIDE SEQUENCE [LARGE SCALE GENOMIC DNA]</scope>
    <source>
        <strain evidence="9 10">Q10-2</strain>
    </source>
</reference>
<dbReference type="Gene3D" id="1.10.3720.10">
    <property type="entry name" value="MetI-like"/>
    <property type="match status" value="1"/>
</dbReference>
<evidence type="ECO:0000313" key="10">
    <source>
        <dbReference type="Proteomes" id="UP000614200"/>
    </source>
</evidence>
<evidence type="ECO:0000256" key="3">
    <source>
        <dbReference type="ARBA" id="ARBA00022475"/>
    </source>
</evidence>
<dbReference type="Pfam" id="PF12911">
    <property type="entry name" value="OppC_N"/>
    <property type="match status" value="1"/>
</dbReference>
<dbReference type="EMBL" id="JADKNH010000012">
    <property type="protein sequence ID" value="MBF4694954.1"/>
    <property type="molecule type" value="Genomic_DNA"/>
</dbReference>
<proteinExistence type="inferred from homology"/>
<dbReference type="InterPro" id="IPR050366">
    <property type="entry name" value="BP-dependent_transpt_permease"/>
</dbReference>
<feature type="transmembrane region" description="Helical" evidence="7">
    <location>
        <begin position="195"/>
        <end position="224"/>
    </location>
</feature>
<protein>
    <submittedName>
        <fullName evidence="9">ABC transporter permease</fullName>
    </submittedName>
</protein>
<evidence type="ECO:0000259" key="8">
    <source>
        <dbReference type="PROSITE" id="PS50928"/>
    </source>
</evidence>
<feature type="transmembrane region" description="Helical" evidence="7">
    <location>
        <begin position="80"/>
        <end position="106"/>
    </location>
</feature>
<keyword evidence="10" id="KW-1185">Reference proteome</keyword>
<dbReference type="CDD" id="cd06261">
    <property type="entry name" value="TM_PBP2"/>
    <property type="match status" value="1"/>
</dbReference>
<evidence type="ECO:0000313" key="9">
    <source>
        <dbReference type="EMBL" id="MBF4694954.1"/>
    </source>
</evidence>
<keyword evidence="6 7" id="KW-0472">Membrane</keyword>
<accession>A0ABR9ZZC5</accession>
<name>A0ABR9ZZC5_9FIRM</name>